<dbReference type="OrthoDB" id="4497239at2"/>
<evidence type="ECO:0000256" key="1">
    <source>
        <dbReference type="ARBA" id="ARBA00001946"/>
    </source>
</evidence>
<dbReference type="Gene3D" id="1.10.600.10">
    <property type="entry name" value="Farnesyl Diphosphate Synthase"/>
    <property type="match status" value="1"/>
</dbReference>
<evidence type="ECO:0000256" key="2">
    <source>
        <dbReference type="ARBA" id="ARBA00005128"/>
    </source>
</evidence>
<evidence type="ECO:0000256" key="5">
    <source>
        <dbReference type="ARBA" id="ARBA00022723"/>
    </source>
</evidence>
<dbReference type="AlphaFoldDB" id="A0A557XX50"/>
<accession>A0A557XX50</accession>
<dbReference type="InterPro" id="IPR000092">
    <property type="entry name" value="Polyprenyl_synt"/>
</dbReference>
<dbReference type="SFLD" id="SFLDS00005">
    <property type="entry name" value="Isoprenoid_Synthase_Type_I"/>
    <property type="match status" value="1"/>
</dbReference>
<evidence type="ECO:0000256" key="3">
    <source>
        <dbReference type="ARBA" id="ARBA00006706"/>
    </source>
</evidence>
<comment type="caution">
    <text evidence="8">The sequence shown here is derived from an EMBL/GenBank/DDBJ whole genome shotgun (WGS) entry which is preliminary data.</text>
</comment>
<dbReference type="InterPro" id="IPR008949">
    <property type="entry name" value="Isoprenoid_synthase_dom_sf"/>
</dbReference>
<gene>
    <name evidence="8" type="ORF">FPZ47_08120</name>
</gene>
<proteinExistence type="inferred from homology"/>
<keyword evidence="4 7" id="KW-0808">Transferase</keyword>
<dbReference type="SUPFAM" id="SSF48576">
    <property type="entry name" value="Terpenoid synthases"/>
    <property type="match status" value="1"/>
</dbReference>
<dbReference type="PANTHER" id="PTHR12001:SF85">
    <property type="entry name" value="SHORT CHAIN ISOPRENYL DIPHOSPHATE SYNTHASE"/>
    <property type="match status" value="1"/>
</dbReference>
<comment type="cofactor">
    <cofactor evidence="1">
        <name>Mg(2+)</name>
        <dbReference type="ChEBI" id="CHEBI:18420"/>
    </cofactor>
</comment>
<evidence type="ECO:0000313" key="9">
    <source>
        <dbReference type="Proteomes" id="UP000320513"/>
    </source>
</evidence>
<comment type="pathway">
    <text evidence="2">Isoprenoid biosynthesis.</text>
</comment>
<keyword evidence="6" id="KW-0460">Magnesium</keyword>
<sequence length="417" mass="44574">MTRQPARVRTTPSAVCFLVKGVPRVNLSRSSRRRTDVGAKASVEAAGASRRAYRAEAGPHAPPDVAQLEAWRTGLRRAVLAAVTEFVSDRCAEELGASGVDVAGEILLEFLDGGKCLRSTFMYLGWLCGAPPSEAALSATGSLELLHAFALLQDDVMDDSASRRGRPAAHVQFADWHRSRALSGSSRRFGEAAAVLLGDLCLIWAEQMLRDCGLAADQLQRAWPRYDAMRSELAVGQFADLANDLRDLPPMESVLAVARRKSGNYTVRRPLEIGAAMAGCDARVLAGLGDYGCAVGEAFQLRDDILGVFGAPTVTGKPSGGDLLERKATSVVVAAHQLADAAARRQFRDLMHTDRLDAAAVERWRTLILSTGAVQWIEQLIAERVAAARKALDRSGIGGAIGDALVDMAGVCTRRAA</sequence>
<keyword evidence="5" id="KW-0479">Metal-binding</keyword>
<evidence type="ECO:0000256" key="6">
    <source>
        <dbReference type="ARBA" id="ARBA00022842"/>
    </source>
</evidence>
<keyword evidence="9" id="KW-1185">Reference proteome</keyword>
<dbReference type="CDD" id="cd00685">
    <property type="entry name" value="Trans_IPPS_HT"/>
    <property type="match status" value="1"/>
</dbReference>
<dbReference type="PROSITE" id="PS00444">
    <property type="entry name" value="POLYPRENYL_SYNTHASE_2"/>
    <property type="match status" value="1"/>
</dbReference>
<dbReference type="PROSITE" id="PS00723">
    <property type="entry name" value="POLYPRENYL_SYNTHASE_1"/>
    <property type="match status" value="1"/>
</dbReference>
<dbReference type="InterPro" id="IPR033749">
    <property type="entry name" value="Polyprenyl_synt_CS"/>
</dbReference>
<evidence type="ECO:0000256" key="7">
    <source>
        <dbReference type="RuleBase" id="RU004466"/>
    </source>
</evidence>
<evidence type="ECO:0000256" key="4">
    <source>
        <dbReference type="ARBA" id="ARBA00022679"/>
    </source>
</evidence>
<name>A0A557XX50_9MYCO</name>
<dbReference type="Pfam" id="PF00348">
    <property type="entry name" value="polyprenyl_synt"/>
    <property type="match status" value="1"/>
</dbReference>
<organism evidence="8 9">
    <name type="scientific">Mycobacterium helveticum</name>
    <dbReference type="NCBI Taxonomy" id="2592811"/>
    <lineage>
        <taxon>Bacteria</taxon>
        <taxon>Bacillati</taxon>
        <taxon>Actinomycetota</taxon>
        <taxon>Actinomycetes</taxon>
        <taxon>Mycobacteriales</taxon>
        <taxon>Mycobacteriaceae</taxon>
        <taxon>Mycobacterium</taxon>
    </lineage>
</organism>
<evidence type="ECO:0000313" key="8">
    <source>
        <dbReference type="EMBL" id="TVS90683.1"/>
    </source>
</evidence>
<dbReference type="Proteomes" id="UP000320513">
    <property type="component" value="Unassembled WGS sequence"/>
</dbReference>
<comment type="similarity">
    <text evidence="3 7">Belongs to the FPP/GGPP synthase family.</text>
</comment>
<protein>
    <submittedName>
        <fullName evidence="8">Polyprenyl synthetase family protein</fullName>
    </submittedName>
</protein>
<dbReference type="EMBL" id="VMQU01000025">
    <property type="protein sequence ID" value="TVS90683.1"/>
    <property type="molecule type" value="Genomic_DNA"/>
</dbReference>
<dbReference type="GO" id="GO:0046872">
    <property type="term" value="F:metal ion binding"/>
    <property type="evidence" value="ECO:0007669"/>
    <property type="project" value="UniProtKB-KW"/>
</dbReference>
<dbReference type="GO" id="GO:0004659">
    <property type="term" value="F:prenyltransferase activity"/>
    <property type="evidence" value="ECO:0007669"/>
    <property type="project" value="InterPro"/>
</dbReference>
<reference evidence="8 9" key="1">
    <citation type="submission" date="2019-07" db="EMBL/GenBank/DDBJ databases">
        <title>New Mycobacterium species.</title>
        <authorList>
            <person name="Tortoli E."/>
            <person name="Ghielmetti G."/>
            <person name="Friedel U."/>
            <person name="Trovato A."/>
        </authorList>
    </citation>
    <scope>NUCLEOTIDE SEQUENCE [LARGE SCALE GENOMIC DNA]</scope>
    <source>
        <strain evidence="8 9">16-83</strain>
    </source>
</reference>
<dbReference type="PANTHER" id="PTHR12001">
    <property type="entry name" value="GERANYLGERANYL PYROPHOSPHATE SYNTHASE"/>
    <property type="match status" value="1"/>
</dbReference>
<dbReference type="GO" id="GO:0008299">
    <property type="term" value="P:isoprenoid biosynthetic process"/>
    <property type="evidence" value="ECO:0007669"/>
    <property type="project" value="InterPro"/>
</dbReference>